<gene>
    <name evidence="2" type="ORF">COX34_01480</name>
</gene>
<sequence length="91" mass="10076">MAETVIRSGTQFLGHALRPSEAQAPFLGKFRLRQTMQFACGWSIKISSLASGIKKEERYGPPRKEHAEQGNGARITFPKRVTPPDLDSYAG</sequence>
<dbReference type="AlphaFoldDB" id="A0A2G9Z0B1"/>
<evidence type="ECO:0000256" key="1">
    <source>
        <dbReference type="SAM" id="MobiDB-lite"/>
    </source>
</evidence>
<evidence type="ECO:0000313" key="3">
    <source>
        <dbReference type="Proteomes" id="UP000228681"/>
    </source>
</evidence>
<protein>
    <submittedName>
        <fullName evidence="2">Uncharacterized protein</fullName>
    </submittedName>
</protein>
<reference evidence="2 3" key="1">
    <citation type="submission" date="2017-09" db="EMBL/GenBank/DDBJ databases">
        <title>Depth-based differentiation of microbial function through sediment-hosted aquifers and enrichment of novel symbionts in the deep terrestrial subsurface.</title>
        <authorList>
            <person name="Probst A.J."/>
            <person name="Ladd B."/>
            <person name="Jarett J.K."/>
            <person name="Geller-Mcgrath D.E."/>
            <person name="Sieber C.M."/>
            <person name="Emerson J.B."/>
            <person name="Anantharaman K."/>
            <person name="Thomas B.C."/>
            <person name="Malmstrom R."/>
            <person name="Stieglmeier M."/>
            <person name="Klingl A."/>
            <person name="Woyke T."/>
            <person name="Ryan C.M."/>
            <person name="Banfield J.F."/>
        </authorList>
    </citation>
    <scope>NUCLEOTIDE SEQUENCE [LARGE SCALE GENOMIC DNA]</scope>
    <source>
        <strain evidence="2">CG23_combo_of_CG06-09_8_20_14_all_36_12</strain>
    </source>
</reference>
<accession>A0A2G9Z0B1</accession>
<dbReference type="EMBL" id="PCRS01000023">
    <property type="protein sequence ID" value="PIP24935.1"/>
    <property type="molecule type" value="Genomic_DNA"/>
</dbReference>
<organism evidence="2 3">
    <name type="scientific">Candidatus Nealsonbacteria bacterium CG23_combo_of_CG06-09_8_20_14_all_36_12</name>
    <dbReference type="NCBI Taxonomy" id="1974718"/>
    <lineage>
        <taxon>Bacteria</taxon>
        <taxon>Candidatus Nealsoniibacteriota</taxon>
    </lineage>
</organism>
<feature type="compositionally biased region" description="Basic and acidic residues" evidence="1">
    <location>
        <begin position="58"/>
        <end position="68"/>
    </location>
</feature>
<comment type="caution">
    <text evidence="2">The sequence shown here is derived from an EMBL/GenBank/DDBJ whole genome shotgun (WGS) entry which is preliminary data.</text>
</comment>
<evidence type="ECO:0000313" key="2">
    <source>
        <dbReference type="EMBL" id="PIP24935.1"/>
    </source>
</evidence>
<dbReference type="Proteomes" id="UP000228681">
    <property type="component" value="Unassembled WGS sequence"/>
</dbReference>
<proteinExistence type="predicted"/>
<feature type="region of interest" description="Disordered" evidence="1">
    <location>
        <begin position="58"/>
        <end position="91"/>
    </location>
</feature>
<name>A0A2G9Z0B1_9BACT</name>